<dbReference type="InterPro" id="IPR036879">
    <property type="entry name" value="TF_MADSbox_sf"/>
</dbReference>
<dbReference type="SUPFAM" id="SSF55455">
    <property type="entry name" value="SRF-like"/>
    <property type="match status" value="1"/>
</dbReference>
<evidence type="ECO:0000256" key="6">
    <source>
        <dbReference type="SAM" id="Phobius"/>
    </source>
</evidence>
<evidence type="ECO:0000256" key="3">
    <source>
        <dbReference type="ARBA" id="ARBA00023125"/>
    </source>
</evidence>
<comment type="caution">
    <text evidence="8">The sequence shown here is derived from an EMBL/GenBank/DDBJ whole genome shotgun (WGS) entry which is preliminary data.</text>
</comment>
<evidence type="ECO:0000256" key="4">
    <source>
        <dbReference type="ARBA" id="ARBA00023163"/>
    </source>
</evidence>
<evidence type="ECO:0000259" key="7">
    <source>
        <dbReference type="PROSITE" id="PS50066"/>
    </source>
</evidence>
<name>A0ABR0BCH1_PURLI</name>
<keyword evidence="9" id="KW-1185">Reference proteome</keyword>
<keyword evidence="6" id="KW-0812">Transmembrane</keyword>
<gene>
    <name evidence="8" type="ORF">Purlil1_14017</name>
</gene>
<dbReference type="Pfam" id="PF00319">
    <property type="entry name" value="SRF-TF"/>
    <property type="match status" value="1"/>
</dbReference>
<dbReference type="Proteomes" id="UP001287286">
    <property type="component" value="Unassembled WGS sequence"/>
</dbReference>
<keyword evidence="6" id="KW-1133">Transmembrane helix</keyword>
<organism evidence="8 9">
    <name type="scientific">Purpureocillium lilacinum</name>
    <name type="common">Paecilomyces lilacinus</name>
    <dbReference type="NCBI Taxonomy" id="33203"/>
    <lineage>
        <taxon>Eukaryota</taxon>
        <taxon>Fungi</taxon>
        <taxon>Dikarya</taxon>
        <taxon>Ascomycota</taxon>
        <taxon>Pezizomycotina</taxon>
        <taxon>Sordariomycetes</taxon>
        <taxon>Hypocreomycetidae</taxon>
        <taxon>Hypocreales</taxon>
        <taxon>Ophiocordycipitaceae</taxon>
        <taxon>Purpureocillium</taxon>
    </lineage>
</organism>
<proteinExistence type="predicted"/>
<sequence>MFRNSLLVATIVALIGYGTLSIILRQSATFAERGLVVVQISNDLRHGDSQNLTIGIWGSCVTSHDDVRCRKFGDGLSDLANSTSSVIGKMAGLGVGRLSDVAIVLIACAITMCCGLFFLRILTFWAKAGVLFSVVLAVVPVVVVVVLFGIALSDIRGMGFAVESEMGMVYGWAAFGIELQFMPLARYLHVPFTLTNAWRRCNAFKARAAGRKYGMSTQSITAMECSLCYAAFEPFVGGSQARLYAAHAPCSADLGLPSQELRQSKPTTAQYTHPELSTATLVDMRRIRKNRSSKFSKRRRNFIKKAHELHDDCEVDVFVCVRSRRNNQVWQYSNGFEPPTPEKMAETYPVPVVLGPDNFNKKQEDRTRFVQATIDEIEDNEMGIFELE</sequence>
<keyword evidence="4" id="KW-0804">Transcription</keyword>
<feature type="transmembrane region" description="Helical" evidence="6">
    <location>
        <begin position="6"/>
        <end position="24"/>
    </location>
</feature>
<keyword evidence="3" id="KW-0238">DNA-binding</keyword>
<evidence type="ECO:0000313" key="9">
    <source>
        <dbReference type="Proteomes" id="UP001287286"/>
    </source>
</evidence>
<dbReference type="Gene3D" id="3.40.1810.10">
    <property type="entry name" value="Transcription factor, MADS-box"/>
    <property type="match status" value="1"/>
</dbReference>
<keyword evidence="2" id="KW-0805">Transcription regulation</keyword>
<evidence type="ECO:0000256" key="1">
    <source>
        <dbReference type="ARBA" id="ARBA00004123"/>
    </source>
</evidence>
<evidence type="ECO:0000256" key="2">
    <source>
        <dbReference type="ARBA" id="ARBA00023015"/>
    </source>
</evidence>
<reference evidence="8 9" key="1">
    <citation type="journal article" date="2024" name="Microbiol. Resour. Announc.">
        <title>Genome annotations for the ascomycete fungi Trichoderma harzianum, Trichoderma aggressivum, and Purpureocillium lilacinum.</title>
        <authorList>
            <person name="Beijen E.P.W."/>
            <person name="Ohm R.A."/>
        </authorList>
    </citation>
    <scope>NUCLEOTIDE SEQUENCE [LARGE SCALE GENOMIC DNA]</scope>
    <source>
        <strain evidence="8 9">CBS 150709</strain>
    </source>
</reference>
<comment type="subcellular location">
    <subcellularLocation>
        <location evidence="1">Nucleus</location>
    </subcellularLocation>
</comment>
<feature type="transmembrane region" description="Helical" evidence="6">
    <location>
        <begin position="128"/>
        <end position="152"/>
    </location>
</feature>
<evidence type="ECO:0000256" key="5">
    <source>
        <dbReference type="ARBA" id="ARBA00023242"/>
    </source>
</evidence>
<feature type="transmembrane region" description="Helical" evidence="6">
    <location>
        <begin position="98"/>
        <end position="122"/>
    </location>
</feature>
<dbReference type="EMBL" id="JAWRVI010000412">
    <property type="protein sequence ID" value="KAK4065817.1"/>
    <property type="molecule type" value="Genomic_DNA"/>
</dbReference>
<protein>
    <submittedName>
        <fullName evidence="8">Transcriptional regulator family: SRF-type</fullName>
    </submittedName>
</protein>
<keyword evidence="5" id="KW-0539">Nucleus</keyword>
<evidence type="ECO:0000313" key="8">
    <source>
        <dbReference type="EMBL" id="KAK4065817.1"/>
    </source>
</evidence>
<dbReference type="InterPro" id="IPR002100">
    <property type="entry name" value="TF_MADSbox"/>
</dbReference>
<accession>A0ABR0BCH1</accession>
<keyword evidence="6" id="KW-0472">Membrane</keyword>
<feature type="domain" description="MADS-box" evidence="7">
    <location>
        <begin position="288"/>
        <end position="326"/>
    </location>
</feature>
<dbReference type="PROSITE" id="PS50066">
    <property type="entry name" value="MADS_BOX_2"/>
    <property type="match status" value="1"/>
</dbReference>